<evidence type="ECO:0000313" key="4">
    <source>
        <dbReference type="Proteomes" id="UP000001054"/>
    </source>
</evidence>
<keyword evidence="4" id="KW-1185">Reference proteome</keyword>
<dbReference type="PANTHER" id="PTHR37461:SF1">
    <property type="entry name" value="ANTI-SIGMA-K FACTOR RSKA"/>
    <property type="match status" value="1"/>
</dbReference>
<dbReference type="GO" id="GO:0006417">
    <property type="term" value="P:regulation of translation"/>
    <property type="evidence" value="ECO:0007669"/>
    <property type="project" value="TreeGrafter"/>
</dbReference>
<dbReference type="OrthoDB" id="9816387at2"/>
<dbReference type="PATRIC" id="fig|394.7.peg.2869"/>
<feature type="domain" description="Anti-sigma K factor RskA C-terminal" evidence="2">
    <location>
        <begin position="103"/>
        <end position="231"/>
    </location>
</feature>
<sequence>MTTQKPESGDSRRDEVIAGEYVLGVLSAEDRRQVEARMATDRNFAAMVVRWQSNLAHIDMAYEPVTPPPHVFAAIESRVFESPASPKKSAGLWNSLSFWRSLAIASLAAVAVLGISMLELFSAGQGGKPLVAELQGQGNGLGLALVAQFDIGTGRLRVTPVAARQAEEKSLELWLIKGSDPAISLGVLPQSGEGEIRVSPAVRSKITEGSTLAVSLEPLGGSPTGAATGPVIALGTTRR</sequence>
<evidence type="ECO:0000259" key="2">
    <source>
        <dbReference type="Pfam" id="PF10099"/>
    </source>
</evidence>
<dbReference type="Pfam" id="PF10099">
    <property type="entry name" value="RskA_C"/>
    <property type="match status" value="1"/>
</dbReference>
<gene>
    <name evidence="3" type="ordered locus">NGR_c00760</name>
</gene>
<dbReference type="KEGG" id="rhi:NGR_c00760"/>
<dbReference type="PANTHER" id="PTHR37461">
    <property type="entry name" value="ANTI-SIGMA-K FACTOR RSKA"/>
    <property type="match status" value="1"/>
</dbReference>
<keyword evidence="1" id="KW-0472">Membrane</keyword>
<dbReference type="eggNOG" id="COG5343">
    <property type="taxonomic scope" value="Bacteria"/>
</dbReference>
<name>C3MF43_SINFN</name>
<keyword evidence="1" id="KW-0812">Transmembrane</keyword>
<dbReference type="InterPro" id="IPR051474">
    <property type="entry name" value="Anti-sigma-K/W_factor"/>
</dbReference>
<feature type="transmembrane region" description="Helical" evidence="1">
    <location>
        <begin position="98"/>
        <end position="118"/>
    </location>
</feature>
<dbReference type="STRING" id="394.NGR_c00760"/>
<dbReference type="EMBL" id="CP001389">
    <property type="protein sequence ID" value="ACP23880.1"/>
    <property type="molecule type" value="Genomic_DNA"/>
</dbReference>
<protein>
    <recommendedName>
        <fullName evidence="2">Anti-sigma K factor RskA C-terminal domain-containing protein</fullName>
    </recommendedName>
</protein>
<dbReference type="AlphaFoldDB" id="C3MF43"/>
<dbReference type="RefSeq" id="WP_012706665.1">
    <property type="nucleotide sequence ID" value="NC_012587.1"/>
</dbReference>
<proteinExistence type="predicted"/>
<evidence type="ECO:0000256" key="1">
    <source>
        <dbReference type="SAM" id="Phobius"/>
    </source>
</evidence>
<dbReference type="HOGENOM" id="CLU_075065_0_0_5"/>
<evidence type="ECO:0000313" key="3">
    <source>
        <dbReference type="EMBL" id="ACP23880.1"/>
    </source>
</evidence>
<keyword evidence="1" id="KW-1133">Transmembrane helix</keyword>
<dbReference type="GO" id="GO:0016989">
    <property type="term" value="F:sigma factor antagonist activity"/>
    <property type="evidence" value="ECO:0007669"/>
    <property type="project" value="TreeGrafter"/>
</dbReference>
<accession>C3MF43</accession>
<dbReference type="InterPro" id="IPR018764">
    <property type="entry name" value="RskA_C"/>
</dbReference>
<dbReference type="GO" id="GO:0005886">
    <property type="term" value="C:plasma membrane"/>
    <property type="evidence" value="ECO:0007669"/>
    <property type="project" value="InterPro"/>
</dbReference>
<dbReference type="Proteomes" id="UP000001054">
    <property type="component" value="Chromosome"/>
</dbReference>
<reference evidence="3 4" key="1">
    <citation type="journal article" date="2009" name="Appl. Environ. Microbiol.">
        <title>Rhizobium sp. strain NGR234 possesses a remarkable number of secretion systems.</title>
        <authorList>
            <person name="Schmeisser C."/>
            <person name="Liesegang H."/>
            <person name="Krysciak D."/>
            <person name="Bakkou N."/>
            <person name="Le Quere A."/>
            <person name="Wollherr A."/>
            <person name="Heinemeyer I."/>
            <person name="Morgenstern B."/>
            <person name="Pommerening-Roeser A."/>
            <person name="Flores M."/>
            <person name="Palacios R."/>
            <person name="Brenner S."/>
            <person name="Gottschalk G."/>
            <person name="Schmitz R.A."/>
            <person name="Broughton W.J."/>
            <person name="Perret X."/>
            <person name="Strittmatter A.W."/>
            <person name="Streit W.R."/>
        </authorList>
    </citation>
    <scope>NUCLEOTIDE SEQUENCE [LARGE SCALE GENOMIC DNA]</scope>
    <source>
        <strain evidence="4">NBRC 101917 / NGR234</strain>
    </source>
</reference>
<organism evidence="3 4">
    <name type="scientific">Sinorhizobium fredii (strain NBRC 101917 / NGR234)</name>
    <dbReference type="NCBI Taxonomy" id="394"/>
    <lineage>
        <taxon>Bacteria</taxon>
        <taxon>Pseudomonadati</taxon>
        <taxon>Pseudomonadota</taxon>
        <taxon>Alphaproteobacteria</taxon>
        <taxon>Hyphomicrobiales</taxon>
        <taxon>Rhizobiaceae</taxon>
        <taxon>Sinorhizobium/Ensifer group</taxon>
        <taxon>Sinorhizobium</taxon>
    </lineage>
</organism>